<feature type="compositionally biased region" description="Basic and acidic residues" evidence="1">
    <location>
        <begin position="128"/>
        <end position="142"/>
    </location>
</feature>
<dbReference type="Proteomes" id="UP000782843">
    <property type="component" value="Unassembled WGS sequence"/>
</dbReference>
<reference evidence="3" key="1">
    <citation type="submission" date="2020-04" db="EMBL/GenBank/DDBJ databases">
        <authorList>
            <person name="Zhang T."/>
        </authorList>
    </citation>
    <scope>NUCLEOTIDE SEQUENCE</scope>
    <source>
        <strain evidence="3">HKST-UBA10</strain>
    </source>
</reference>
<feature type="compositionally biased region" description="Basic and acidic residues" evidence="1">
    <location>
        <begin position="77"/>
        <end position="91"/>
    </location>
</feature>
<comment type="caution">
    <text evidence="3">The sequence shown here is derived from an EMBL/GenBank/DDBJ whole genome shotgun (WGS) entry which is preliminary data.</text>
</comment>
<reference evidence="3" key="2">
    <citation type="journal article" date="2021" name="Microbiome">
        <title>Successional dynamics and alternative stable states in a saline activated sludge microbial community over 9 years.</title>
        <authorList>
            <person name="Wang Y."/>
            <person name="Ye J."/>
            <person name="Ju F."/>
            <person name="Liu L."/>
            <person name="Boyd J.A."/>
            <person name="Deng Y."/>
            <person name="Parks D.H."/>
            <person name="Jiang X."/>
            <person name="Yin X."/>
            <person name="Woodcroft B.J."/>
            <person name="Tyson G.W."/>
            <person name="Hugenholtz P."/>
            <person name="Polz M.F."/>
            <person name="Zhang T."/>
        </authorList>
    </citation>
    <scope>NUCLEOTIDE SEQUENCE</scope>
    <source>
        <strain evidence="3">HKST-UBA10</strain>
    </source>
</reference>
<accession>A0A955L3R4</accession>
<feature type="transmembrane region" description="Helical" evidence="2">
    <location>
        <begin position="347"/>
        <end position="365"/>
    </location>
</feature>
<dbReference type="AlphaFoldDB" id="A0A955L3R4"/>
<feature type="transmembrane region" description="Helical" evidence="2">
    <location>
        <begin position="315"/>
        <end position="335"/>
    </location>
</feature>
<feature type="compositionally biased region" description="Basic and acidic residues" evidence="1">
    <location>
        <begin position="40"/>
        <end position="58"/>
    </location>
</feature>
<gene>
    <name evidence="3" type="ORF">KC660_02775</name>
</gene>
<sequence>MDSDLTSFQKKKRAELLKALEGSKTEANVTVPIPSPPPVKESDDLKQSEIEEYKKVEANDELSEDDNKSGLLSKFTKKSEGVNKDQPETAKEVSPVINSEVKQEIPEEAMPTRIEKQDHLETPSNGTELKKEDYEIASKKQVDSVTEPTINKATSEAEVTTMQPANVEAQTEPQIASQSMGSDGKETLTAQPTVSDNTKDIEDEDKIESSNKEAKDSQAVSVNINLNLSPETLKSGKDLAGKSYGKVVAIFEKLITTTFKPVDEFDEYEHFVDGKIDPKYSAKLARQMLSVSVLFVFTLVVFAIINNILGTVISVTFLREICFIILMIALSLVIYKYQKYLYLDHPYPIVVMTGGVLLGIIALLLLVNHFYLSFLVTAGASAFLFYYGVTRIDKDLTKLSKQFSKPTPERTCPNCGNKIKKGENYCYTCEEYVY</sequence>
<keyword evidence="2" id="KW-0812">Transmembrane</keyword>
<dbReference type="EMBL" id="JAGQLG010000104">
    <property type="protein sequence ID" value="MCA9382308.1"/>
    <property type="molecule type" value="Genomic_DNA"/>
</dbReference>
<protein>
    <submittedName>
        <fullName evidence="3">Zinc ribbon domain-containing protein</fullName>
    </submittedName>
</protein>
<name>A0A955L3R4_9BACT</name>
<feature type="region of interest" description="Disordered" evidence="1">
    <location>
        <begin position="22"/>
        <end position="218"/>
    </location>
</feature>
<proteinExistence type="predicted"/>
<evidence type="ECO:0000256" key="1">
    <source>
        <dbReference type="SAM" id="MobiDB-lite"/>
    </source>
</evidence>
<feature type="compositionally biased region" description="Basic and acidic residues" evidence="1">
    <location>
        <begin position="207"/>
        <end position="216"/>
    </location>
</feature>
<keyword evidence="2" id="KW-0472">Membrane</keyword>
<feature type="transmembrane region" description="Helical" evidence="2">
    <location>
        <begin position="371"/>
        <end position="389"/>
    </location>
</feature>
<evidence type="ECO:0000313" key="4">
    <source>
        <dbReference type="Proteomes" id="UP000782843"/>
    </source>
</evidence>
<evidence type="ECO:0000313" key="3">
    <source>
        <dbReference type="EMBL" id="MCA9382308.1"/>
    </source>
</evidence>
<organism evidence="3 4">
    <name type="scientific">Candidatus Dojkabacteria bacterium</name>
    <dbReference type="NCBI Taxonomy" id="2099670"/>
    <lineage>
        <taxon>Bacteria</taxon>
        <taxon>Candidatus Dojkabacteria</taxon>
    </lineage>
</organism>
<keyword evidence="2" id="KW-1133">Transmembrane helix</keyword>
<feature type="transmembrane region" description="Helical" evidence="2">
    <location>
        <begin position="288"/>
        <end position="309"/>
    </location>
</feature>
<evidence type="ECO:0000256" key="2">
    <source>
        <dbReference type="SAM" id="Phobius"/>
    </source>
</evidence>
<feature type="compositionally biased region" description="Polar residues" evidence="1">
    <location>
        <begin position="143"/>
        <end position="181"/>
    </location>
</feature>